<dbReference type="AlphaFoldDB" id="A0A9P4J9I4"/>
<accession>A0A9P4J9I4</accession>
<evidence type="ECO:0000313" key="1">
    <source>
        <dbReference type="EMBL" id="KAF2157546.1"/>
    </source>
</evidence>
<protein>
    <submittedName>
        <fullName evidence="1">Uncharacterized protein</fullName>
    </submittedName>
</protein>
<keyword evidence="2" id="KW-1185">Reference proteome</keyword>
<organism evidence="1 2">
    <name type="scientific">Myriangium duriaei CBS 260.36</name>
    <dbReference type="NCBI Taxonomy" id="1168546"/>
    <lineage>
        <taxon>Eukaryota</taxon>
        <taxon>Fungi</taxon>
        <taxon>Dikarya</taxon>
        <taxon>Ascomycota</taxon>
        <taxon>Pezizomycotina</taxon>
        <taxon>Dothideomycetes</taxon>
        <taxon>Dothideomycetidae</taxon>
        <taxon>Myriangiales</taxon>
        <taxon>Myriangiaceae</taxon>
        <taxon>Myriangium</taxon>
    </lineage>
</organism>
<reference evidence="1" key="1">
    <citation type="journal article" date="2020" name="Stud. Mycol.">
        <title>101 Dothideomycetes genomes: a test case for predicting lifestyles and emergence of pathogens.</title>
        <authorList>
            <person name="Haridas S."/>
            <person name="Albert R."/>
            <person name="Binder M."/>
            <person name="Bloem J."/>
            <person name="Labutti K."/>
            <person name="Salamov A."/>
            <person name="Andreopoulos B."/>
            <person name="Baker S."/>
            <person name="Barry K."/>
            <person name="Bills G."/>
            <person name="Bluhm B."/>
            <person name="Cannon C."/>
            <person name="Castanera R."/>
            <person name="Culley D."/>
            <person name="Daum C."/>
            <person name="Ezra D."/>
            <person name="Gonzalez J."/>
            <person name="Henrissat B."/>
            <person name="Kuo A."/>
            <person name="Liang C."/>
            <person name="Lipzen A."/>
            <person name="Lutzoni F."/>
            <person name="Magnuson J."/>
            <person name="Mondo S."/>
            <person name="Nolan M."/>
            <person name="Ohm R."/>
            <person name="Pangilinan J."/>
            <person name="Park H.-J."/>
            <person name="Ramirez L."/>
            <person name="Alfaro M."/>
            <person name="Sun H."/>
            <person name="Tritt A."/>
            <person name="Yoshinaga Y."/>
            <person name="Zwiers L.-H."/>
            <person name="Turgeon B."/>
            <person name="Goodwin S."/>
            <person name="Spatafora J."/>
            <person name="Crous P."/>
            <person name="Grigoriev I."/>
        </authorList>
    </citation>
    <scope>NUCLEOTIDE SEQUENCE</scope>
    <source>
        <strain evidence="1">CBS 260.36</strain>
    </source>
</reference>
<sequence length="95" mass="11024">MHIPSPTTFLPIRYRNRRRLACRKQELHVELTFRLPVAHRRATGSSTTNYDATLLFCCRIHLGPSGQQPFGTFLESSFIFGLHFFFSCLRHVTRG</sequence>
<comment type="caution">
    <text evidence="1">The sequence shown here is derived from an EMBL/GenBank/DDBJ whole genome shotgun (WGS) entry which is preliminary data.</text>
</comment>
<dbReference type="Proteomes" id="UP000799439">
    <property type="component" value="Unassembled WGS sequence"/>
</dbReference>
<dbReference type="EMBL" id="ML996081">
    <property type="protein sequence ID" value="KAF2157546.1"/>
    <property type="molecule type" value="Genomic_DNA"/>
</dbReference>
<gene>
    <name evidence="1" type="ORF">K461DRAFT_20257</name>
</gene>
<evidence type="ECO:0000313" key="2">
    <source>
        <dbReference type="Proteomes" id="UP000799439"/>
    </source>
</evidence>
<proteinExistence type="predicted"/>
<name>A0A9P4J9I4_9PEZI</name>